<dbReference type="AlphaFoldDB" id="A0A0E9WJY1"/>
<proteinExistence type="predicted"/>
<reference evidence="2" key="2">
    <citation type="journal article" date="2015" name="Fish Shellfish Immunol.">
        <title>Early steps in the European eel (Anguilla anguilla)-Vibrio vulnificus interaction in the gills: Role of the RtxA13 toxin.</title>
        <authorList>
            <person name="Callol A."/>
            <person name="Pajuelo D."/>
            <person name="Ebbesson L."/>
            <person name="Teles M."/>
            <person name="MacKenzie S."/>
            <person name="Amaro C."/>
        </authorList>
    </citation>
    <scope>NUCLEOTIDE SEQUENCE</scope>
</reference>
<sequence length="48" mass="5720">MQISECIKLYSAMQQQIKAFLITHMHTTLITGYTFWFYDSTKSFKCSF</sequence>
<reference evidence="2" key="1">
    <citation type="submission" date="2014-11" db="EMBL/GenBank/DDBJ databases">
        <authorList>
            <person name="Amaro Gonzalez C."/>
        </authorList>
    </citation>
    <scope>NUCLEOTIDE SEQUENCE</scope>
</reference>
<accession>A0A0E9WJY1</accession>
<organism evidence="2">
    <name type="scientific">Anguilla anguilla</name>
    <name type="common">European freshwater eel</name>
    <name type="synonym">Muraena anguilla</name>
    <dbReference type="NCBI Taxonomy" id="7936"/>
    <lineage>
        <taxon>Eukaryota</taxon>
        <taxon>Metazoa</taxon>
        <taxon>Chordata</taxon>
        <taxon>Craniata</taxon>
        <taxon>Vertebrata</taxon>
        <taxon>Euteleostomi</taxon>
        <taxon>Actinopterygii</taxon>
        <taxon>Neopterygii</taxon>
        <taxon>Teleostei</taxon>
        <taxon>Anguilliformes</taxon>
        <taxon>Anguillidae</taxon>
        <taxon>Anguilla</taxon>
    </lineage>
</organism>
<protein>
    <submittedName>
        <fullName evidence="2">Uncharacterized protein</fullName>
    </submittedName>
</protein>
<name>A0A0E9WJY1_ANGAN</name>
<feature type="transmembrane region" description="Helical" evidence="1">
    <location>
        <begin position="20"/>
        <end position="38"/>
    </location>
</feature>
<keyword evidence="1" id="KW-0812">Transmembrane</keyword>
<evidence type="ECO:0000256" key="1">
    <source>
        <dbReference type="SAM" id="Phobius"/>
    </source>
</evidence>
<keyword evidence="1" id="KW-1133">Transmembrane helix</keyword>
<dbReference type="EMBL" id="GBXM01017858">
    <property type="protein sequence ID" value="JAH90719.1"/>
    <property type="molecule type" value="Transcribed_RNA"/>
</dbReference>
<keyword evidence="1" id="KW-0472">Membrane</keyword>
<evidence type="ECO:0000313" key="2">
    <source>
        <dbReference type="EMBL" id="JAH90719.1"/>
    </source>
</evidence>